<keyword evidence="1" id="KW-0812">Transmembrane</keyword>
<name>A0A7C9JE38_9BACT</name>
<evidence type="ECO:0000256" key="1">
    <source>
        <dbReference type="SAM" id="Phobius"/>
    </source>
</evidence>
<protein>
    <submittedName>
        <fullName evidence="2">Uncharacterized protein</fullName>
    </submittedName>
</protein>
<sequence length="125" mass="13360">MHDDLQDRDSSRPRGSLGVGTELLGLFLLFAVLALAGWGLLTVFNRPMLAYSQSYSSDRFSTLSGEPVGNVRIVVDEETGVMYAQSLGFSKELVPLVDADGNLIVADGYGPAPADDPEQPEDGRG</sequence>
<gene>
    <name evidence="2" type="ORF">D1639_07525</name>
</gene>
<accession>A0A7C9JE38</accession>
<dbReference type="AlphaFoldDB" id="A0A7C9JE38"/>
<organism evidence="2">
    <name type="scientific">Muribaculaceae bacterium Z82</name>
    <dbReference type="NCBI Taxonomy" id="2304548"/>
    <lineage>
        <taxon>Bacteria</taxon>
        <taxon>Pseudomonadati</taxon>
        <taxon>Bacteroidota</taxon>
        <taxon>Bacteroidia</taxon>
        <taxon>Bacteroidales</taxon>
        <taxon>Muribaculaceae</taxon>
    </lineage>
</organism>
<comment type="caution">
    <text evidence="2">The sequence shown here is derived from an EMBL/GenBank/DDBJ whole genome shotgun (WGS) entry which is preliminary data.</text>
</comment>
<evidence type="ECO:0000313" key="2">
    <source>
        <dbReference type="EMBL" id="NBI34880.1"/>
    </source>
</evidence>
<proteinExistence type="predicted"/>
<dbReference type="EMBL" id="QWKH01000052">
    <property type="protein sequence ID" value="NBI34880.1"/>
    <property type="molecule type" value="Genomic_DNA"/>
</dbReference>
<keyword evidence="1" id="KW-0472">Membrane</keyword>
<feature type="transmembrane region" description="Helical" evidence="1">
    <location>
        <begin position="23"/>
        <end position="44"/>
    </location>
</feature>
<keyword evidence="1" id="KW-1133">Transmembrane helix</keyword>
<reference evidence="2" key="1">
    <citation type="submission" date="2018-08" db="EMBL/GenBank/DDBJ databases">
        <title>Murine metabolic-syndrome-specific gut microbial biobank.</title>
        <authorList>
            <person name="Liu C."/>
        </authorList>
    </citation>
    <scope>NUCLEOTIDE SEQUENCE [LARGE SCALE GENOMIC DNA]</scope>
    <source>
        <strain evidence="2">Z82</strain>
    </source>
</reference>